<dbReference type="SUPFAM" id="SSF103481">
    <property type="entry name" value="Multidrug resistance efflux transporter EmrE"/>
    <property type="match status" value="1"/>
</dbReference>
<keyword evidence="5 9" id="KW-1133">Transmembrane helix</keyword>
<feature type="region of interest" description="Disordered" evidence="8">
    <location>
        <begin position="111"/>
        <end position="142"/>
    </location>
</feature>
<dbReference type="PANTHER" id="PTHR30561:SF0">
    <property type="entry name" value="GUANIDINIUM EXPORTER"/>
    <property type="match status" value="1"/>
</dbReference>
<keyword evidence="4 7" id="KW-0812">Transmembrane</keyword>
<keyword evidence="11" id="KW-1185">Reference proteome</keyword>
<dbReference type="RefSeq" id="WP_092915011.1">
    <property type="nucleotide sequence ID" value="NZ_FOZN01000001.1"/>
</dbReference>
<comment type="subcellular location">
    <subcellularLocation>
        <location evidence="1 7">Cell membrane</location>
        <topology evidence="1 7">Multi-pass membrane protein</topology>
    </subcellularLocation>
</comment>
<evidence type="ECO:0000256" key="7">
    <source>
        <dbReference type="RuleBase" id="RU003942"/>
    </source>
</evidence>
<keyword evidence="2" id="KW-0813">Transport</keyword>
<evidence type="ECO:0000256" key="1">
    <source>
        <dbReference type="ARBA" id="ARBA00004651"/>
    </source>
</evidence>
<name>A0AA94HK17_9MICO</name>
<dbReference type="Gene3D" id="1.10.3730.20">
    <property type="match status" value="1"/>
</dbReference>
<evidence type="ECO:0000256" key="5">
    <source>
        <dbReference type="ARBA" id="ARBA00022989"/>
    </source>
</evidence>
<keyword evidence="6 9" id="KW-0472">Membrane</keyword>
<dbReference type="InterPro" id="IPR000390">
    <property type="entry name" value="Small_drug/metabolite_transptr"/>
</dbReference>
<protein>
    <submittedName>
        <fullName evidence="10">Quaternary ammonium compound-resistance protein SugE</fullName>
    </submittedName>
</protein>
<feature type="compositionally biased region" description="Pro residues" evidence="8">
    <location>
        <begin position="125"/>
        <end position="142"/>
    </location>
</feature>
<dbReference type="InterPro" id="IPR045324">
    <property type="entry name" value="Small_multidrug_res"/>
</dbReference>
<evidence type="ECO:0000256" key="4">
    <source>
        <dbReference type="ARBA" id="ARBA00022692"/>
    </source>
</evidence>
<dbReference type="Pfam" id="PF00893">
    <property type="entry name" value="Multi_Drug_Res"/>
    <property type="match status" value="1"/>
</dbReference>
<proteinExistence type="inferred from homology"/>
<dbReference type="AlphaFoldDB" id="A0AA94HK17"/>
<dbReference type="InterPro" id="IPR037185">
    <property type="entry name" value="EmrE-like"/>
</dbReference>
<dbReference type="PANTHER" id="PTHR30561">
    <property type="entry name" value="SMR FAMILY PROTON-DEPENDENT DRUG EFFLUX TRANSPORTER SUGE"/>
    <property type="match status" value="1"/>
</dbReference>
<gene>
    <name evidence="10" type="ORF">SAMN04487783_0202</name>
</gene>
<reference evidence="10 11" key="1">
    <citation type="submission" date="2016-10" db="EMBL/GenBank/DDBJ databases">
        <authorList>
            <person name="Varghese N."/>
            <person name="Submissions S."/>
        </authorList>
    </citation>
    <scope>NUCLEOTIDE SEQUENCE [LARGE SCALE GENOMIC DNA]</scope>
    <source>
        <strain evidence="10 11">IAM 15147</strain>
    </source>
</reference>
<evidence type="ECO:0000256" key="2">
    <source>
        <dbReference type="ARBA" id="ARBA00022448"/>
    </source>
</evidence>
<feature type="transmembrane region" description="Helical" evidence="9">
    <location>
        <begin position="86"/>
        <end position="106"/>
    </location>
</feature>
<feature type="transmembrane region" description="Helical" evidence="9">
    <location>
        <begin position="31"/>
        <end position="50"/>
    </location>
</feature>
<sequence>MRGRTAWIVLLGSAVLEAVWATALGQSEGFTRLVPSIVFVVAGIASFIGLERAVRVIPLATGYAVWTGVGGALTVVWALATGAQPFNPLMLVFLAGILAAVAGLALTERAEPASPAEPATRDPEPTSPQPSAPAPPTASDPA</sequence>
<dbReference type="Proteomes" id="UP000198506">
    <property type="component" value="Unassembled WGS sequence"/>
</dbReference>
<dbReference type="GO" id="GO:0022857">
    <property type="term" value="F:transmembrane transporter activity"/>
    <property type="evidence" value="ECO:0007669"/>
    <property type="project" value="InterPro"/>
</dbReference>
<keyword evidence="3" id="KW-1003">Cell membrane</keyword>
<evidence type="ECO:0000256" key="3">
    <source>
        <dbReference type="ARBA" id="ARBA00022475"/>
    </source>
</evidence>
<evidence type="ECO:0000256" key="8">
    <source>
        <dbReference type="SAM" id="MobiDB-lite"/>
    </source>
</evidence>
<feature type="transmembrane region" description="Helical" evidence="9">
    <location>
        <begin position="62"/>
        <end position="80"/>
    </location>
</feature>
<comment type="caution">
    <text evidence="10">The sequence shown here is derived from an EMBL/GenBank/DDBJ whole genome shotgun (WGS) entry which is preliminary data.</text>
</comment>
<evidence type="ECO:0000256" key="6">
    <source>
        <dbReference type="ARBA" id="ARBA00023136"/>
    </source>
</evidence>
<accession>A0AA94HK17</accession>
<comment type="similarity">
    <text evidence="7">Belongs to the drug/metabolite transporter (DMT) superfamily. Small multidrug resistance (SMR) (TC 2.A.7.1) family.</text>
</comment>
<evidence type="ECO:0000313" key="10">
    <source>
        <dbReference type="EMBL" id="SFR98253.1"/>
    </source>
</evidence>
<dbReference type="GO" id="GO:0005886">
    <property type="term" value="C:plasma membrane"/>
    <property type="evidence" value="ECO:0007669"/>
    <property type="project" value="UniProtKB-SubCell"/>
</dbReference>
<organism evidence="10 11">
    <name type="scientific">Agrococcus baldri</name>
    <dbReference type="NCBI Taxonomy" id="153730"/>
    <lineage>
        <taxon>Bacteria</taxon>
        <taxon>Bacillati</taxon>
        <taxon>Actinomycetota</taxon>
        <taxon>Actinomycetes</taxon>
        <taxon>Micrococcales</taxon>
        <taxon>Microbacteriaceae</taxon>
        <taxon>Agrococcus</taxon>
    </lineage>
</organism>
<dbReference type="EMBL" id="FOZN01000001">
    <property type="protein sequence ID" value="SFR98253.1"/>
    <property type="molecule type" value="Genomic_DNA"/>
</dbReference>
<evidence type="ECO:0000313" key="11">
    <source>
        <dbReference type="Proteomes" id="UP000198506"/>
    </source>
</evidence>
<evidence type="ECO:0000256" key="9">
    <source>
        <dbReference type="SAM" id="Phobius"/>
    </source>
</evidence>